<organism evidence="4 5">
    <name type="scientific">Prunus avium</name>
    <name type="common">Cherry</name>
    <name type="synonym">Cerasus avium</name>
    <dbReference type="NCBI Taxonomy" id="42229"/>
    <lineage>
        <taxon>Eukaryota</taxon>
        <taxon>Viridiplantae</taxon>
        <taxon>Streptophyta</taxon>
        <taxon>Embryophyta</taxon>
        <taxon>Tracheophyta</taxon>
        <taxon>Spermatophyta</taxon>
        <taxon>Magnoliopsida</taxon>
        <taxon>eudicotyledons</taxon>
        <taxon>Gunneridae</taxon>
        <taxon>Pentapetalae</taxon>
        <taxon>rosids</taxon>
        <taxon>fabids</taxon>
        <taxon>Rosales</taxon>
        <taxon>Rosaceae</taxon>
        <taxon>Amygdaloideae</taxon>
        <taxon>Amygdaleae</taxon>
        <taxon>Prunus</taxon>
    </lineage>
</organism>
<dbReference type="PROSITE" id="PS50127">
    <property type="entry name" value="UBC_2"/>
    <property type="match status" value="2"/>
</dbReference>
<dbReference type="InterPro" id="IPR050113">
    <property type="entry name" value="Ub_conjugating_enzyme"/>
</dbReference>
<dbReference type="SUPFAM" id="SSF54495">
    <property type="entry name" value="UBC-like"/>
    <property type="match status" value="2"/>
</dbReference>
<keyword evidence="2" id="KW-0812">Transmembrane</keyword>
<dbReference type="Proteomes" id="UP000515124">
    <property type="component" value="Unplaced"/>
</dbReference>
<gene>
    <name evidence="5" type="primary">LOC110754740</name>
</gene>
<keyword evidence="2" id="KW-0472">Membrane</keyword>
<dbReference type="InterPro" id="IPR000608">
    <property type="entry name" value="UBC"/>
</dbReference>
<feature type="region of interest" description="Disordered" evidence="1">
    <location>
        <begin position="1"/>
        <end position="38"/>
    </location>
</feature>
<evidence type="ECO:0000313" key="5">
    <source>
        <dbReference type="RefSeq" id="XP_021811543.1"/>
    </source>
</evidence>
<dbReference type="InterPro" id="IPR016135">
    <property type="entry name" value="UBQ-conjugating_enzyme/RWD"/>
</dbReference>
<evidence type="ECO:0000256" key="2">
    <source>
        <dbReference type="SAM" id="Phobius"/>
    </source>
</evidence>
<feature type="transmembrane region" description="Helical" evidence="2">
    <location>
        <begin position="590"/>
        <end position="613"/>
    </location>
</feature>
<feature type="domain" description="UBC core" evidence="3">
    <location>
        <begin position="388"/>
        <end position="534"/>
    </location>
</feature>
<keyword evidence="2" id="KW-1133">Transmembrane helix</keyword>
<proteinExistence type="predicted"/>
<feature type="compositionally biased region" description="Basic and acidic residues" evidence="1">
    <location>
        <begin position="1"/>
        <end position="32"/>
    </location>
</feature>
<dbReference type="AlphaFoldDB" id="A0A6P5SCH2"/>
<dbReference type="RefSeq" id="XP_021811543.1">
    <property type="nucleotide sequence ID" value="XM_021955851.1"/>
</dbReference>
<protein>
    <submittedName>
        <fullName evidence="5">Uncharacterized protein LOC110754740 isoform X1</fullName>
    </submittedName>
</protein>
<dbReference type="Pfam" id="PF00179">
    <property type="entry name" value="UQ_con"/>
    <property type="match status" value="2"/>
</dbReference>
<name>A0A6P5SCH2_PRUAV</name>
<dbReference type="GeneID" id="110754740"/>
<keyword evidence="4" id="KW-1185">Reference proteome</keyword>
<feature type="domain" description="UBC core" evidence="3">
    <location>
        <begin position="187"/>
        <end position="334"/>
    </location>
</feature>
<dbReference type="PANTHER" id="PTHR24067">
    <property type="entry name" value="UBIQUITIN-CONJUGATING ENZYME E2"/>
    <property type="match status" value="1"/>
</dbReference>
<dbReference type="SMART" id="SM00212">
    <property type="entry name" value="UBCc"/>
    <property type="match status" value="2"/>
</dbReference>
<evidence type="ECO:0000259" key="3">
    <source>
        <dbReference type="PROSITE" id="PS50127"/>
    </source>
</evidence>
<dbReference type="Gene3D" id="3.10.110.10">
    <property type="entry name" value="Ubiquitin Conjugating Enzyme"/>
    <property type="match status" value="2"/>
</dbReference>
<sequence>MELDRYPATKRIREIESKPSDRVDRKQIESKPSDPVPQLLQLSSSQASNLKGGDFDIKGNLIRATTNSKGVRIFDFNNKIELSRSKLSSSQASIRPGANYNFSANKFHAPESEHVGFFDFGNNRKLSRSKLSLSQASKGTGGMLERKRAVEEFDLPGSSVMEKDKCYSVAKGFIEEPDHLQSTLHSSGLKRILLEYDEIESNPSNDFKCAIVERNPYEWQFGIRCASGTKFESGIYHGWIQFPEEYPSKPPSFTLLTENGRNKIRIRRLNDWQPSWRVRDGLLALIDEMPTYLDGELGSVECSREEGLDLAIKSRAAAPKYGTGERQKVIDEIHEYLLSKSPPVPVPQLQLTRNTPCQEEVVVDRVGSTQMELDRSFIAEDMCNIKNSEEKRILEEYNEIESNPSRDFKCLKLDWNPYEWQFAIRGPNGTEFEGGIYHGLVQFSEGYPSNPPSIMFLTKNGRFKIQTNVSSRLLLNWQSTWRVRNALLALIEEMPTYPDGDDELDSVKYSKEVRHALAIKSHAAAPKFGSPKRQKLIDEIHEYMLSEVPPVRQLVYTITGNTIHATRAKNVGVFDFMDEAPKFMTTKTKFFRVFIFSSILFGFSSILFGFWSFRG</sequence>
<dbReference type="KEGG" id="pavi:110754740"/>
<reference evidence="5" key="1">
    <citation type="submission" date="2025-08" db="UniProtKB">
        <authorList>
            <consortium name="RefSeq"/>
        </authorList>
    </citation>
    <scope>IDENTIFICATION</scope>
</reference>
<accession>A0A6P5SCH2</accession>
<evidence type="ECO:0000313" key="4">
    <source>
        <dbReference type="Proteomes" id="UP000515124"/>
    </source>
</evidence>
<evidence type="ECO:0000256" key="1">
    <source>
        <dbReference type="SAM" id="MobiDB-lite"/>
    </source>
</evidence>